<dbReference type="GO" id="GO:0005634">
    <property type="term" value="C:nucleus"/>
    <property type="evidence" value="ECO:0007669"/>
    <property type="project" value="TreeGrafter"/>
</dbReference>
<dbReference type="GO" id="GO:0042800">
    <property type="term" value="F:histone H3K4 methyltransferase activity"/>
    <property type="evidence" value="ECO:0007669"/>
    <property type="project" value="TreeGrafter"/>
</dbReference>
<dbReference type="GO" id="GO:0003690">
    <property type="term" value="F:double-stranded DNA binding"/>
    <property type="evidence" value="ECO:0007669"/>
    <property type="project" value="TreeGrafter"/>
</dbReference>
<dbReference type="Gene3D" id="1.10.10.1450">
    <property type="match status" value="1"/>
</dbReference>
<protein>
    <submittedName>
        <fullName evidence="2">Histone-lysine N-methyltransferase SETMAR</fullName>
    </submittedName>
</protein>
<keyword evidence="3" id="KW-1185">Reference proteome</keyword>
<evidence type="ECO:0000313" key="2">
    <source>
        <dbReference type="EMBL" id="GFY12706.1"/>
    </source>
</evidence>
<sequence length="146" mass="16965">MEVNKEKIRFFLLFFFDKGENVSRVAKIANGVYGADTVTANYMQFLFRRFCFGIFDVKDAHCTGRPIVENVDRITKIIEVDRHVSSRSIAQELPIDHKTVLRHLRNVGFKKKLRVWVPHQLTAKKLDGSNFHPESLGQMELNRPFS</sequence>
<dbReference type="GO" id="GO:0006303">
    <property type="term" value="P:double-strand break repair via nonhomologous end joining"/>
    <property type="evidence" value="ECO:0007669"/>
    <property type="project" value="TreeGrafter"/>
</dbReference>
<dbReference type="GO" id="GO:0044547">
    <property type="term" value="F:DNA topoisomerase binding"/>
    <property type="evidence" value="ECO:0007669"/>
    <property type="project" value="TreeGrafter"/>
</dbReference>
<dbReference type="GO" id="GO:0000014">
    <property type="term" value="F:single-stranded DNA endodeoxyribonuclease activity"/>
    <property type="evidence" value="ECO:0007669"/>
    <property type="project" value="TreeGrafter"/>
</dbReference>
<dbReference type="PANTHER" id="PTHR46060">
    <property type="entry name" value="MARINER MOS1 TRANSPOSASE-LIKE PROTEIN"/>
    <property type="match status" value="1"/>
</dbReference>
<dbReference type="PANTHER" id="PTHR46060:SF2">
    <property type="entry name" value="HISTONE-LYSINE N-METHYLTRANSFERASE SETMAR"/>
    <property type="match status" value="1"/>
</dbReference>
<dbReference type="GO" id="GO:0000793">
    <property type="term" value="C:condensed chromosome"/>
    <property type="evidence" value="ECO:0007669"/>
    <property type="project" value="TreeGrafter"/>
</dbReference>
<dbReference type="GO" id="GO:0003697">
    <property type="term" value="F:single-stranded DNA binding"/>
    <property type="evidence" value="ECO:0007669"/>
    <property type="project" value="TreeGrafter"/>
</dbReference>
<dbReference type="GO" id="GO:0035861">
    <property type="term" value="C:site of double-strand break"/>
    <property type="evidence" value="ECO:0007669"/>
    <property type="project" value="TreeGrafter"/>
</dbReference>
<name>A0A8X6SIA1_TRICX</name>
<accession>A0A8X6SIA1</accession>
<evidence type="ECO:0000313" key="3">
    <source>
        <dbReference type="Proteomes" id="UP000887159"/>
    </source>
</evidence>
<dbReference type="GO" id="GO:0046975">
    <property type="term" value="F:histone H3K36 methyltransferase activity"/>
    <property type="evidence" value="ECO:0007669"/>
    <property type="project" value="TreeGrafter"/>
</dbReference>
<dbReference type="GO" id="GO:0000729">
    <property type="term" value="P:DNA double-strand break processing"/>
    <property type="evidence" value="ECO:0007669"/>
    <property type="project" value="TreeGrafter"/>
</dbReference>
<reference evidence="2" key="1">
    <citation type="submission" date="2020-08" db="EMBL/GenBank/DDBJ databases">
        <title>Multicomponent nature underlies the extraordinary mechanical properties of spider dragline silk.</title>
        <authorList>
            <person name="Kono N."/>
            <person name="Nakamura H."/>
            <person name="Mori M."/>
            <person name="Yoshida Y."/>
            <person name="Ohtoshi R."/>
            <person name="Malay A.D."/>
            <person name="Moran D.A.P."/>
            <person name="Tomita M."/>
            <person name="Numata K."/>
            <person name="Arakawa K."/>
        </authorList>
    </citation>
    <scope>NUCLEOTIDE SEQUENCE</scope>
</reference>
<feature type="domain" description="Mos1 transposase HTH" evidence="1">
    <location>
        <begin position="5"/>
        <end position="50"/>
    </location>
</feature>
<dbReference type="GO" id="GO:0044774">
    <property type="term" value="P:mitotic DNA integrity checkpoint signaling"/>
    <property type="evidence" value="ECO:0007669"/>
    <property type="project" value="TreeGrafter"/>
</dbReference>
<proteinExistence type="predicted"/>
<dbReference type="GO" id="GO:0015074">
    <property type="term" value="P:DNA integration"/>
    <property type="evidence" value="ECO:0007669"/>
    <property type="project" value="TreeGrafter"/>
</dbReference>
<dbReference type="GO" id="GO:0031297">
    <property type="term" value="P:replication fork processing"/>
    <property type="evidence" value="ECO:0007669"/>
    <property type="project" value="TreeGrafter"/>
</dbReference>
<evidence type="ECO:0000259" key="1">
    <source>
        <dbReference type="Pfam" id="PF17906"/>
    </source>
</evidence>
<dbReference type="EMBL" id="BMAU01021315">
    <property type="protein sequence ID" value="GFY12706.1"/>
    <property type="molecule type" value="Genomic_DNA"/>
</dbReference>
<dbReference type="AlphaFoldDB" id="A0A8X6SIA1"/>
<dbReference type="InterPro" id="IPR052709">
    <property type="entry name" value="Transposase-MT_Hybrid"/>
</dbReference>
<gene>
    <name evidence="2" type="primary">SETMAR</name>
    <name evidence="2" type="ORF">TNCV_2448971</name>
</gene>
<dbReference type="InterPro" id="IPR041426">
    <property type="entry name" value="Mos1_HTH"/>
</dbReference>
<comment type="caution">
    <text evidence="2">The sequence shown here is derived from an EMBL/GenBank/DDBJ whole genome shotgun (WGS) entry which is preliminary data.</text>
</comment>
<organism evidence="2 3">
    <name type="scientific">Trichonephila clavipes</name>
    <name type="common">Golden silk orbweaver</name>
    <name type="synonym">Nephila clavipes</name>
    <dbReference type="NCBI Taxonomy" id="2585209"/>
    <lineage>
        <taxon>Eukaryota</taxon>
        <taxon>Metazoa</taxon>
        <taxon>Ecdysozoa</taxon>
        <taxon>Arthropoda</taxon>
        <taxon>Chelicerata</taxon>
        <taxon>Arachnida</taxon>
        <taxon>Araneae</taxon>
        <taxon>Araneomorphae</taxon>
        <taxon>Entelegynae</taxon>
        <taxon>Araneoidea</taxon>
        <taxon>Nephilidae</taxon>
        <taxon>Trichonephila</taxon>
    </lineage>
</organism>
<dbReference type="Pfam" id="PF17906">
    <property type="entry name" value="HTH_48"/>
    <property type="match status" value="1"/>
</dbReference>
<dbReference type="Proteomes" id="UP000887159">
    <property type="component" value="Unassembled WGS sequence"/>
</dbReference>